<keyword evidence="3 7" id="KW-1133">Transmembrane helix</keyword>
<protein>
    <recommendedName>
        <fullName evidence="8">Rhodopsin domain-containing protein</fullName>
    </recommendedName>
</protein>
<dbReference type="Pfam" id="PF20684">
    <property type="entry name" value="Fung_rhodopsin"/>
    <property type="match status" value="1"/>
</dbReference>
<reference evidence="9 10" key="1">
    <citation type="submission" date="2016-12" db="EMBL/GenBank/DDBJ databases">
        <title>The genomes of Aspergillus section Nigri reveals drivers in fungal speciation.</title>
        <authorList>
            <consortium name="DOE Joint Genome Institute"/>
            <person name="Vesth T.C."/>
            <person name="Nybo J."/>
            <person name="Theobald S."/>
            <person name="Brandl J."/>
            <person name="Frisvad J.C."/>
            <person name="Nielsen K.F."/>
            <person name="Lyhne E.K."/>
            <person name="Kogle M.E."/>
            <person name="Kuo A."/>
            <person name="Riley R."/>
            <person name="Clum A."/>
            <person name="Nolan M."/>
            <person name="Lipzen A."/>
            <person name="Salamov A."/>
            <person name="Henrissat B."/>
            <person name="Wiebenga A."/>
            <person name="De Vries R.P."/>
            <person name="Grigoriev I.V."/>
            <person name="Mortensen U.H."/>
            <person name="Andersen M.R."/>
            <person name="Baker S.E."/>
        </authorList>
    </citation>
    <scope>NUCLEOTIDE SEQUENCE [LARGE SCALE GENOMIC DNA]</scope>
    <source>
        <strain evidence="9 10">CBS 121591</strain>
    </source>
</reference>
<comment type="similarity">
    <text evidence="5">Belongs to the SAT4 family.</text>
</comment>
<evidence type="ECO:0000256" key="4">
    <source>
        <dbReference type="ARBA" id="ARBA00023136"/>
    </source>
</evidence>
<accession>A0A319DE93</accession>
<dbReference type="AlphaFoldDB" id="A0A319DE93"/>
<evidence type="ECO:0000256" key="3">
    <source>
        <dbReference type="ARBA" id="ARBA00022989"/>
    </source>
</evidence>
<gene>
    <name evidence="9" type="ORF">BO82DRAFT_360730</name>
</gene>
<evidence type="ECO:0000313" key="9">
    <source>
        <dbReference type="EMBL" id="PYH86418.1"/>
    </source>
</evidence>
<evidence type="ECO:0000256" key="1">
    <source>
        <dbReference type="ARBA" id="ARBA00004141"/>
    </source>
</evidence>
<evidence type="ECO:0000256" key="7">
    <source>
        <dbReference type="SAM" id="Phobius"/>
    </source>
</evidence>
<feature type="transmembrane region" description="Helical" evidence="7">
    <location>
        <begin position="130"/>
        <end position="155"/>
    </location>
</feature>
<dbReference type="GO" id="GO:0016020">
    <property type="term" value="C:membrane"/>
    <property type="evidence" value="ECO:0007669"/>
    <property type="project" value="UniProtKB-SubCell"/>
</dbReference>
<dbReference type="GeneID" id="37139526"/>
<keyword evidence="2 7" id="KW-0812">Transmembrane</keyword>
<evidence type="ECO:0000256" key="2">
    <source>
        <dbReference type="ARBA" id="ARBA00022692"/>
    </source>
</evidence>
<feature type="domain" description="Rhodopsin" evidence="8">
    <location>
        <begin position="24"/>
        <end position="265"/>
    </location>
</feature>
<dbReference type="STRING" id="1448315.A0A319DE93"/>
<dbReference type="InterPro" id="IPR049326">
    <property type="entry name" value="Rhodopsin_dom_fungi"/>
</dbReference>
<feature type="transmembrane region" description="Helical" evidence="7">
    <location>
        <begin position="6"/>
        <end position="22"/>
    </location>
</feature>
<feature type="transmembrane region" description="Helical" evidence="7">
    <location>
        <begin position="99"/>
        <end position="118"/>
    </location>
</feature>
<keyword evidence="10" id="KW-1185">Reference proteome</keyword>
<feature type="transmembrane region" description="Helical" evidence="7">
    <location>
        <begin position="175"/>
        <end position="197"/>
    </location>
</feature>
<sequence>MTSSANTWVWFAVVLLINRIALMRFVSRALQVGSIRNLQIEDYVMLVTVILYILLTVFLILVAQHGTNEIPMNQVDTIDPATIPDRILGSKMVIVVEQMWLGTIWGCKACLLLLYSTMTKGLTQHKWVKGISLFCAVCFLLIEILFFGGWCHPFSAYWSVPPKSVQCSVYRNHLILSLALNVATDLMIMAIPLPLLIKAKLNLTKKLTLLGVFSLGAFVILCSILSKYYSISQPYGDEWVDWYVREAATAIIVANLPQTWTLFRRMFNLKGFLHHSSYDRSSRTRSRKTSKFTSRFDSSTIHLSRFRNHGDKSQLRSTIDRTESGERIHDTRLEIWEQRQFHVTNEAEEEATRHSPSLSESSSARSIDFEAAASFPVPHVKTTVTTTTTPM</sequence>
<dbReference type="Proteomes" id="UP000248340">
    <property type="component" value="Unassembled WGS sequence"/>
</dbReference>
<proteinExistence type="inferred from homology"/>
<evidence type="ECO:0000256" key="5">
    <source>
        <dbReference type="ARBA" id="ARBA00038359"/>
    </source>
</evidence>
<dbReference type="VEuPathDB" id="FungiDB:BO82DRAFT_360730"/>
<feature type="transmembrane region" description="Helical" evidence="7">
    <location>
        <begin position="242"/>
        <end position="263"/>
    </location>
</feature>
<feature type="transmembrane region" description="Helical" evidence="7">
    <location>
        <begin position="43"/>
        <end position="63"/>
    </location>
</feature>
<feature type="compositionally biased region" description="Low complexity" evidence="6">
    <location>
        <begin position="355"/>
        <end position="364"/>
    </location>
</feature>
<evidence type="ECO:0000259" key="8">
    <source>
        <dbReference type="Pfam" id="PF20684"/>
    </source>
</evidence>
<dbReference type="EMBL" id="KZ821676">
    <property type="protein sequence ID" value="PYH86418.1"/>
    <property type="molecule type" value="Genomic_DNA"/>
</dbReference>
<comment type="subcellular location">
    <subcellularLocation>
        <location evidence="1">Membrane</location>
        <topology evidence="1">Multi-pass membrane protein</topology>
    </subcellularLocation>
</comment>
<dbReference type="InterPro" id="IPR052337">
    <property type="entry name" value="SAT4-like"/>
</dbReference>
<evidence type="ECO:0000256" key="6">
    <source>
        <dbReference type="SAM" id="MobiDB-lite"/>
    </source>
</evidence>
<keyword evidence="4 7" id="KW-0472">Membrane</keyword>
<evidence type="ECO:0000313" key="10">
    <source>
        <dbReference type="Proteomes" id="UP000248340"/>
    </source>
</evidence>
<name>A0A319DE93_9EURO</name>
<feature type="region of interest" description="Disordered" evidence="6">
    <location>
        <begin position="345"/>
        <end position="364"/>
    </location>
</feature>
<dbReference type="OrthoDB" id="3903189at2759"/>
<dbReference type="PANTHER" id="PTHR33048:SF30">
    <property type="entry name" value="FAMILY DECARBOXYLASE, PUTATIVE (AFU_ORTHOLOGUE AFUA_7G00920)-RELATED"/>
    <property type="match status" value="1"/>
</dbReference>
<organism evidence="9 10">
    <name type="scientific">Aspergillus uvarum CBS 121591</name>
    <dbReference type="NCBI Taxonomy" id="1448315"/>
    <lineage>
        <taxon>Eukaryota</taxon>
        <taxon>Fungi</taxon>
        <taxon>Dikarya</taxon>
        <taxon>Ascomycota</taxon>
        <taxon>Pezizomycotina</taxon>
        <taxon>Eurotiomycetes</taxon>
        <taxon>Eurotiomycetidae</taxon>
        <taxon>Eurotiales</taxon>
        <taxon>Aspergillaceae</taxon>
        <taxon>Aspergillus</taxon>
        <taxon>Aspergillus subgen. Circumdati</taxon>
    </lineage>
</organism>
<dbReference type="RefSeq" id="XP_025496618.1">
    <property type="nucleotide sequence ID" value="XM_025636785.1"/>
</dbReference>
<feature type="transmembrane region" description="Helical" evidence="7">
    <location>
        <begin position="209"/>
        <end position="230"/>
    </location>
</feature>
<dbReference type="PANTHER" id="PTHR33048">
    <property type="entry name" value="PTH11-LIKE INTEGRAL MEMBRANE PROTEIN (AFU_ORTHOLOGUE AFUA_5G11245)"/>
    <property type="match status" value="1"/>
</dbReference>